<gene>
    <name evidence="2" type="ORF">BCR34DRAFT_596372</name>
</gene>
<comment type="caution">
    <text evidence="2">The sequence shown here is derived from an EMBL/GenBank/DDBJ whole genome shotgun (WGS) entry which is preliminary data.</text>
</comment>
<evidence type="ECO:0000313" key="2">
    <source>
        <dbReference type="EMBL" id="ORY18131.1"/>
    </source>
</evidence>
<feature type="region of interest" description="Disordered" evidence="1">
    <location>
        <begin position="1"/>
        <end position="20"/>
    </location>
</feature>
<reference evidence="2 3" key="1">
    <citation type="submission" date="2016-07" db="EMBL/GenBank/DDBJ databases">
        <title>Pervasive Adenine N6-methylation of Active Genes in Fungi.</title>
        <authorList>
            <consortium name="DOE Joint Genome Institute"/>
            <person name="Mondo S.J."/>
            <person name="Dannebaum R.O."/>
            <person name="Kuo R.C."/>
            <person name="Labutti K."/>
            <person name="Haridas S."/>
            <person name="Kuo A."/>
            <person name="Salamov A."/>
            <person name="Ahrendt S.R."/>
            <person name="Lipzen A."/>
            <person name="Sullivan W."/>
            <person name="Andreopoulos W.B."/>
            <person name="Clum A."/>
            <person name="Lindquist E."/>
            <person name="Daum C."/>
            <person name="Ramamoorthy G.K."/>
            <person name="Gryganskyi A."/>
            <person name="Culley D."/>
            <person name="Magnuson J.K."/>
            <person name="James T.Y."/>
            <person name="O'Malley M.A."/>
            <person name="Stajich J.E."/>
            <person name="Spatafora J.W."/>
            <person name="Visel A."/>
            <person name="Grigoriev I.V."/>
        </authorList>
    </citation>
    <scope>NUCLEOTIDE SEQUENCE [LARGE SCALE GENOMIC DNA]</scope>
    <source>
        <strain evidence="2 3">CBS 115471</strain>
    </source>
</reference>
<dbReference type="EMBL" id="MCFA01000008">
    <property type="protein sequence ID" value="ORY18131.1"/>
    <property type="molecule type" value="Genomic_DNA"/>
</dbReference>
<feature type="region of interest" description="Disordered" evidence="1">
    <location>
        <begin position="36"/>
        <end position="77"/>
    </location>
</feature>
<name>A0A1Y2A6L7_9PLEO</name>
<feature type="compositionally biased region" description="Pro residues" evidence="1">
    <location>
        <begin position="61"/>
        <end position="72"/>
    </location>
</feature>
<evidence type="ECO:0000256" key="1">
    <source>
        <dbReference type="SAM" id="MobiDB-lite"/>
    </source>
</evidence>
<evidence type="ECO:0000313" key="3">
    <source>
        <dbReference type="Proteomes" id="UP000193144"/>
    </source>
</evidence>
<accession>A0A1Y2A6L7</accession>
<protein>
    <submittedName>
        <fullName evidence="2">Uncharacterized protein</fullName>
    </submittedName>
</protein>
<keyword evidence="3" id="KW-1185">Reference proteome</keyword>
<dbReference type="AlphaFoldDB" id="A0A1Y2A6L7"/>
<dbReference type="OrthoDB" id="3692283at2759"/>
<proteinExistence type="predicted"/>
<dbReference type="Proteomes" id="UP000193144">
    <property type="component" value="Unassembled WGS sequence"/>
</dbReference>
<organism evidence="2 3">
    <name type="scientific">Clohesyomyces aquaticus</name>
    <dbReference type="NCBI Taxonomy" id="1231657"/>
    <lineage>
        <taxon>Eukaryota</taxon>
        <taxon>Fungi</taxon>
        <taxon>Dikarya</taxon>
        <taxon>Ascomycota</taxon>
        <taxon>Pezizomycotina</taxon>
        <taxon>Dothideomycetes</taxon>
        <taxon>Pleosporomycetidae</taxon>
        <taxon>Pleosporales</taxon>
        <taxon>Lindgomycetaceae</taxon>
        <taxon>Clohesyomyces</taxon>
    </lineage>
</organism>
<feature type="compositionally biased region" description="Polar residues" evidence="1">
    <location>
        <begin position="1"/>
        <end position="16"/>
    </location>
</feature>
<sequence length="170" mass="18554">MRSQPPTQTPSKLSYPSSNLSIKTSTTLSITINIESQSGRRTNYRAIQRPDGVIVERPQYRPSPSPTPPSSPAPSFKFQPTSVVLHLPKTTLVSGCNTKQRMINDLRGMQTFDEMLLRQRGRDGYNGPVDRAASLSSCSTLGAGVGATPMQRFMNEDGAWTPYSASSGYP</sequence>